<feature type="region of interest" description="Disordered" evidence="7">
    <location>
        <begin position="192"/>
        <end position="214"/>
    </location>
</feature>
<dbReference type="InterPro" id="IPR009003">
    <property type="entry name" value="Peptidase_S1_PA"/>
</dbReference>
<feature type="domain" description="Peptidase S1" evidence="10">
    <location>
        <begin position="220"/>
        <end position="452"/>
    </location>
</feature>
<accession>A0A2B4RWL2</accession>
<dbReference type="InterPro" id="IPR000998">
    <property type="entry name" value="MAM_dom"/>
</dbReference>
<dbReference type="PROSITE" id="PS50060">
    <property type="entry name" value="MAM_2"/>
    <property type="match status" value="1"/>
</dbReference>
<evidence type="ECO:0000259" key="10">
    <source>
        <dbReference type="PROSITE" id="PS50240"/>
    </source>
</evidence>
<dbReference type="STRING" id="50429.A0A2B4RWL2"/>
<gene>
    <name evidence="11" type="primary">F9</name>
    <name evidence="11" type="ORF">AWC38_SpisGene14343</name>
</gene>
<dbReference type="SUPFAM" id="SSF50494">
    <property type="entry name" value="Trypsin-like serine proteases"/>
    <property type="match status" value="1"/>
</dbReference>
<dbReference type="CDD" id="cd00190">
    <property type="entry name" value="Tryp_SPc"/>
    <property type="match status" value="1"/>
</dbReference>
<dbReference type="GO" id="GO:0005615">
    <property type="term" value="C:extracellular space"/>
    <property type="evidence" value="ECO:0007669"/>
    <property type="project" value="TreeGrafter"/>
</dbReference>
<evidence type="ECO:0000259" key="9">
    <source>
        <dbReference type="PROSITE" id="PS50060"/>
    </source>
</evidence>
<dbReference type="PROSITE" id="PS50240">
    <property type="entry name" value="TRYPSIN_DOM"/>
    <property type="match status" value="1"/>
</dbReference>
<keyword evidence="8" id="KW-0472">Membrane</keyword>
<evidence type="ECO:0000256" key="5">
    <source>
        <dbReference type="ARBA" id="ARBA00023157"/>
    </source>
</evidence>
<dbReference type="Gene3D" id="2.40.10.10">
    <property type="entry name" value="Trypsin-like serine proteases"/>
    <property type="match status" value="1"/>
</dbReference>
<keyword evidence="12" id="KW-1185">Reference proteome</keyword>
<protein>
    <submittedName>
        <fullName evidence="11">Coagulation factor IX</fullName>
    </submittedName>
</protein>
<dbReference type="Proteomes" id="UP000225706">
    <property type="component" value="Unassembled WGS sequence"/>
</dbReference>
<dbReference type="Gene3D" id="2.60.120.200">
    <property type="match status" value="1"/>
</dbReference>
<dbReference type="CDD" id="cd06263">
    <property type="entry name" value="MAM"/>
    <property type="match status" value="1"/>
</dbReference>
<keyword evidence="3 6" id="KW-0378">Hydrolase</keyword>
<feature type="compositionally biased region" description="Pro residues" evidence="7">
    <location>
        <begin position="195"/>
        <end position="207"/>
    </location>
</feature>
<evidence type="ECO:0000256" key="7">
    <source>
        <dbReference type="SAM" id="MobiDB-lite"/>
    </source>
</evidence>
<evidence type="ECO:0000313" key="11">
    <source>
        <dbReference type="EMBL" id="PFX21173.1"/>
    </source>
</evidence>
<keyword evidence="2 6" id="KW-0645">Protease</keyword>
<keyword evidence="4 6" id="KW-0720">Serine protease</keyword>
<dbReference type="InterPro" id="IPR043504">
    <property type="entry name" value="Peptidase_S1_PA_chymotrypsin"/>
</dbReference>
<evidence type="ECO:0000256" key="8">
    <source>
        <dbReference type="SAM" id="Phobius"/>
    </source>
</evidence>
<dbReference type="PANTHER" id="PTHR24264">
    <property type="entry name" value="TRYPSIN-RELATED"/>
    <property type="match status" value="1"/>
</dbReference>
<dbReference type="InterPro" id="IPR013320">
    <property type="entry name" value="ConA-like_dom_sf"/>
</dbReference>
<dbReference type="AlphaFoldDB" id="A0A2B4RWL2"/>
<dbReference type="FunFam" id="2.40.10.10:FF:000077">
    <property type="entry name" value="Predicted protein"/>
    <property type="match status" value="1"/>
</dbReference>
<dbReference type="PRINTS" id="PR00722">
    <property type="entry name" value="CHYMOTRYPSIN"/>
</dbReference>
<dbReference type="SMART" id="SM00137">
    <property type="entry name" value="MAM"/>
    <property type="match status" value="1"/>
</dbReference>
<dbReference type="PANTHER" id="PTHR24264:SF54">
    <property type="entry name" value="PEPTIDASE S1 DOMAIN-CONTAINING PROTEIN"/>
    <property type="match status" value="1"/>
</dbReference>
<dbReference type="GO" id="GO:0004252">
    <property type="term" value="F:serine-type endopeptidase activity"/>
    <property type="evidence" value="ECO:0007669"/>
    <property type="project" value="InterPro"/>
</dbReference>
<feature type="transmembrane region" description="Helical" evidence="8">
    <location>
        <begin position="20"/>
        <end position="43"/>
    </location>
</feature>
<dbReference type="InterPro" id="IPR001314">
    <property type="entry name" value="Peptidase_S1A"/>
</dbReference>
<proteinExistence type="inferred from homology"/>
<keyword evidence="8" id="KW-0812">Transmembrane</keyword>
<dbReference type="InterPro" id="IPR033116">
    <property type="entry name" value="TRYPSIN_SER"/>
</dbReference>
<feature type="domain" description="MAM" evidence="9">
    <location>
        <begin position="39"/>
        <end position="190"/>
    </location>
</feature>
<dbReference type="OrthoDB" id="5974294at2759"/>
<name>A0A2B4RWL2_STYPI</name>
<evidence type="ECO:0000256" key="2">
    <source>
        <dbReference type="ARBA" id="ARBA00022670"/>
    </source>
</evidence>
<dbReference type="PROSITE" id="PS00135">
    <property type="entry name" value="TRYPSIN_SER"/>
    <property type="match status" value="1"/>
</dbReference>
<dbReference type="GO" id="GO:0006508">
    <property type="term" value="P:proteolysis"/>
    <property type="evidence" value="ECO:0007669"/>
    <property type="project" value="UniProtKB-KW"/>
</dbReference>
<keyword evidence="5" id="KW-1015">Disulfide bond</keyword>
<evidence type="ECO:0000256" key="4">
    <source>
        <dbReference type="ARBA" id="ARBA00022825"/>
    </source>
</evidence>
<comment type="similarity">
    <text evidence="1">Belongs to the peptidase S1 family.</text>
</comment>
<dbReference type="Pfam" id="PF00629">
    <property type="entry name" value="MAM"/>
    <property type="match status" value="1"/>
</dbReference>
<dbReference type="InterPro" id="IPR050127">
    <property type="entry name" value="Serine_Proteases_S1"/>
</dbReference>
<sequence>MLSWIVPDDDPPPPGFTEQAADMLLFAVFLVNVAFGAGFFCNFEKDLCGGIQMKSPNDQMNWDRRRTPTPSGGTGPSIGYGGKGYYAYIETSRPRQPGDIAKLVYRPNLGNRGSCISFYYHMKGRHIGELNVKVNGKIAFEKTGPQGDAWKKADVRVEETARIVIFEGIRGGGWQGDIALDNIKIVGCGGGGINPPSPPKPGPPISPPKGGCGTRSSVRIVGGSAAKHGDWPWQAMLRTSFGQPYCGGTLVNPYWIVTATHCVSGKPPSQVFVRLGAHSRVKEVNTEQDFKVTKVITHPLYHKPKSYSHDIALLKLDKPARLNSYVNIACLPETIEAPVEGKHCWITGWGRLSSGGATPEDLQQVSVPIVGPTRCEKAYPNKIHDSMICAGVDEGGIDSCQGDSGGPMVCESDGRFYLQGATSWGYGCAAAGKFGVYAKVKYLLPWLQEEMRQN</sequence>
<organism evidence="11 12">
    <name type="scientific">Stylophora pistillata</name>
    <name type="common">Smooth cauliflower coral</name>
    <dbReference type="NCBI Taxonomy" id="50429"/>
    <lineage>
        <taxon>Eukaryota</taxon>
        <taxon>Metazoa</taxon>
        <taxon>Cnidaria</taxon>
        <taxon>Anthozoa</taxon>
        <taxon>Hexacorallia</taxon>
        <taxon>Scleractinia</taxon>
        <taxon>Astrocoeniina</taxon>
        <taxon>Pocilloporidae</taxon>
        <taxon>Stylophora</taxon>
    </lineage>
</organism>
<dbReference type="SUPFAM" id="SSF49899">
    <property type="entry name" value="Concanavalin A-like lectins/glucanases"/>
    <property type="match status" value="1"/>
</dbReference>
<dbReference type="Pfam" id="PF00089">
    <property type="entry name" value="Trypsin"/>
    <property type="match status" value="1"/>
</dbReference>
<keyword evidence="8" id="KW-1133">Transmembrane helix</keyword>
<evidence type="ECO:0000256" key="1">
    <source>
        <dbReference type="ARBA" id="ARBA00007664"/>
    </source>
</evidence>
<evidence type="ECO:0000256" key="6">
    <source>
        <dbReference type="RuleBase" id="RU363034"/>
    </source>
</evidence>
<dbReference type="InterPro" id="IPR018114">
    <property type="entry name" value="TRYPSIN_HIS"/>
</dbReference>
<comment type="caution">
    <text evidence="11">The sequence shown here is derived from an EMBL/GenBank/DDBJ whole genome shotgun (WGS) entry which is preliminary data.</text>
</comment>
<dbReference type="EMBL" id="LSMT01000288">
    <property type="protein sequence ID" value="PFX21173.1"/>
    <property type="molecule type" value="Genomic_DNA"/>
</dbReference>
<dbReference type="InterPro" id="IPR001254">
    <property type="entry name" value="Trypsin_dom"/>
</dbReference>
<reference evidence="12" key="1">
    <citation type="journal article" date="2017" name="bioRxiv">
        <title>Comparative analysis of the genomes of Stylophora pistillata and Acropora digitifera provides evidence for extensive differences between species of corals.</title>
        <authorList>
            <person name="Voolstra C.R."/>
            <person name="Li Y."/>
            <person name="Liew Y.J."/>
            <person name="Baumgarten S."/>
            <person name="Zoccola D."/>
            <person name="Flot J.-F."/>
            <person name="Tambutte S."/>
            <person name="Allemand D."/>
            <person name="Aranda M."/>
        </authorList>
    </citation>
    <scope>NUCLEOTIDE SEQUENCE [LARGE SCALE GENOMIC DNA]</scope>
</reference>
<evidence type="ECO:0000313" key="12">
    <source>
        <dbReference type="Proteomes" id="UP000225706"/>
    </source>
</evidence>
<dbReference type="PROSITE" id="PS00134">
    <property type="entry name" value="TRYPSIN_HIS"/>
    <property type="match status" value="1"/>
</dbReference>
<dbReference type="GO" id="GO:0016020">
    <property type="term" value="C:membrane"/>
    <property type="evidence" value="ECO:0007669"/>
    <property type="project" value="InterPro"/>
</dbReference>
<evidence type="ECO:0000256" key="3">
    <source>
        <dbReference type="ARBA" id="ARBA00022801"/>
    </source>
</evidence>
<dbReference type="SMART" id="SM00020">
    <property type="entry name" value="Tryp_SPc"/>
    <property type="match status" value="1"/>
</dbReference>